<feature type="signal peptide" evidence="1">
    <location>
        <begin position="1"/>
        <end position="28"/>
    </location>
</feature>
<reference evidence="3 4" key="1">
    <citation type="submission" date="2021-11" db="EMBL/GenBank/DDBJ databases">
        <authorList>
            <person name="Liang Q."/>
            <person name="Mou H."/>
            <person name="Liu Z."/>
        </authorList>
    </citation>
    <scope>NUCLEOTIDE SEQUENCE [LARGE SCALE GENOMIC DNA]</scope>
    <source>
        <strain evidence="3 4">CHU3</strain>
    </source>
</reference>
<dbReference type="InterPro" id="IPR024079">
    <property type="entry name" value="MetalloPept_cat_dom_sf"/>
</dbReference>
<dbReference type="Gene3D" id="3.40.390.10">
    <property type="entry name" value="Collagenase (Catalytic Domain)"/>
    <property type="match status" value="1"/>
</dbReference>
<feature type="domain" description="Ice-binding protein C-terminal" evidence="2">
    <location>
        <begin position="252"/>
        <end position="275"/>
    </location>
</feature>
<dbReference type="NCBIfam" id="TIGR02595">
    <property type="entry name" value="PEP_CTERM"/>
    <property type="match status" value="1"/>
</dbReference>
<evidence type="ECO:0000256" key="1">
    <source>
        <dbReference type="SAM" id="SignalP"/>
    </source>
</evidence>
<feature type="chain" id="PRO_5045603068" evidence="1">
    <location>
        <begin position="29"/>
        <end position="280"/>
    </location>
</feature>
<name>A0ABT2YGH2_9BURK</name>
<dbReference type="EMBL" id="JAJIRN010000006">
    <property type="protein sequence ID" value="MCV2369144.1"/>
    <property type="molecule type" value="Genomic_DNA"/>
</dbReference>
<dbReference type="RefSeq" id="WP_263571741.1">
    <property type="nucleotide sequence ID" value="NZ_JAJIRN010000006.1"/>
</dbReference>
<protein>
    <submittedName>
        <fullName evidence="3">PEP-CTERM sorting domain-containing protein</fullName>
    </submittedName>
</protein>
<proteinExistence type="predicted"/>
<gene>
    <name evidence="3" type="ORF">LNV07_13750</name>
</gene>
<dbReference type="InterPro" id="IPR013424">
    <property type="entry name" value="Ice-binding_C"/>
</dbReference>
<sequence length="280" mass="28861">MKLQSKRSLLTAAMVLGLGVAAVQSAQALTIVLDFVPGATTDINGVGTLSESFASWGFTGLDLAGVRAATLTAVNKDYLQYPTFGSNALSPLPNGKELNINFSLSNGLTGPGNGDSEWYYMAIGDANPNQGFLGQACLSCVRNSSGVASVANGSIFGSTLTDSISGLLGLASNDTQRINLLAGTVAHEIGHSLTLLHPTSALANPGDSLYSVMATGASPTSMPNAERVKDRAFAYSEFSSLIQSVGLRNVSAVPEPSSYLMLALGLAVLALRSRKAGQAR</sequence>
<dbReference type="SUPFAM" id="SSF55486">
    <property type="entry name" value="Metalloproteases ('zincins'), catalytic domain"/>
    <property type="match status" value="1"/>
</dbReference>
<accession>A0ABT2YGH2</accession>
<keyword evidence="4" id="KW-1185">Reference proteome</keyword>
<comment type="caution">
    <text evidence="3">The sequence shown here is derived from an EMBL/GenBank/DDBJ whole genome shotgun (WGS) entry which is preliminary data.</text>
</comment>
<organism evidence="3 4">
    <name type="scientific">Roseateles oligotrophus</name>
    <dbReference type="NCBI Taxonomy" id="1769250"/>
    <lineage>
        <taxon>Bacteria</taxon>
        <taxon>Pseudomonadati</taxon>
        <taxon>Pseudomonadota</taxon>
        <taxon>Betaproteobacteria</taxon>
        <taxon>Burkholderiales</taxon>
        <taxon>Sphaerotilaceae</taxon>
        <taxon>Roseateles</taxon>
    </lineage>
</organism>
<evidence type="ECO:0000313" key="4">
    <source>
        <dbReference type="Proteomes" id="UP001209701"/>
    </source>
</evidence>
<keyword evidence="1" id="KW-0732">Signal</keyword>
<evidence type="ECO:0000313" key="3">
    <source>
        <dbReference type="EMBL" id="MCV2369144.1"/>
    </source>
</evidence>
<dbReference type="Proteomes" id="UP001209701">
    <property type="component" value="Unassembled WGS sequence"/>
</dbReference>
<evidence type="ECO:0000259" key="2">
    <source>
        <dbReference type="Pfam" id="PF07589"/>
    </source>
</evidence>
<dbReference type="Pfam" id="PF07589">
    <property type="entry name" value="PEP-CTERM"/>
    <property type="match status" value="1"/>
</dbReference>